<dbReference type="CDD" id="cd00367">
    <property type="entry name" value="PTS-HPr_like"/>
    <property type="match status" value="1"/>
</dbReference>
<keyword evidence="5" id="KW-0598">Phosphotransferase system</keyword>
<feature type="domain" description="HPr" evidence="6">
    <location>
        <begin position="1"/>
        <end position="89"/>
    </location>
</feature>
<organism evidence="7 8">
    <name type="scientific">Herbiconiux daphne</name>
    <dbReference type="NCBI Taxonomy" id="2970914"/>
    <lineage>
        <taxon>Bacteria</taxon>
        <taxon>Bacillati</taxon>
        <taxon>Actinomycetota</taxon>
        <taxon>Actinomycetes</taxon>
        <taxon>Micrococcales</taxon>
        <taxon>Microbacteriaceae</taxon>
        <taxon>Herbiconiux</taxon>
    </lineage>
</organism>
<gene>
    <name evidence="7" type="ORF">N1032_02390</name>
</gene>
<dbReference type="SUPFAM" id="SSF55594">
    <property type="entry name" value="HPr-like"/>
    <property type="match status" value="1"/>
</dbReference>
<proteinExistence type="predicted"/>
<evidence type="ECO:0000256" key="3">
    <source>
        <dbReference type="ARBA" id="ARBA00020422"/>
    </source>
</evidence>
<comment type="caution">
    <text evidence="7">The sequence shown here is derived from an EMBL/GenBank/DDBJ whole genome shotgun (WGS) entry which is preliminary data.</text>
</comment>
<dbReference type="PANTHER" id="PTHR33705">
    <property type="entry name" value="PHOSPHOCARRIER PROTEIN HPR"/>
    <property type="match status" value="1"/>
</dbReference>
<dbReference type="PRINTS" id="PR00107">
    <property type="entry name" value="PHOSPHOCPHPR"/>
</dbReference>
<evidence type="ECO:0000256" key="4">
    <source>
        <dbReference type="ARBA" id="ARBA00022490"/>
    </source>
</evidence>
<dbReference type="InterPro" id="IPR035895">
    <property type="entry name" value="HPr-like_sf"/>
</dbReference>
<dbReference type="EMBL" id="JANLCJ010000001">
    <property type="protein sequence ID" value="MCS5732590.1"/>
    <property type="molecule type" value="Genomic_DNA"/>
</dbReference>
<protein>
    <recommendedName>
        <fullName evidence="3">Phosphocarrier protein HPr</fullName>
    </recommendedName>
</protein>
<comment type="subcellular location">
    <subcellularLocation>
        <location evidence="2">Cytoplasm</location>
    </subcellularLocation>
</comment>
<dbReference type="Proteomes" id="UP001165586">
    <property type="component" value="Unassembled WGS sequence"/>
</dbReference>
<name>A0ABT2GXA0_9MICO</name>
<dbReference type="PANTHER" id="PTHR33705:SF2">
    <property type="entry name" value="PHOSPHOCARRIER PROTEIN NPR"/>
    <property type="match status" value="1"/>
</dbReference>
<accession>A0ABT2GXA0</accession>
<keyword evidence="4" id="KW-0963">Cytoplasm</keyword>
<evidence type="ECO:0000256" key="5">
    <source>
        <dbReference type="ARBA" id="ARBA00022683"/>
    </source>
</evidence>
<evidence type="ECO:0000256" key="2">
    <source>
        <dbReference type="ARBA" id="ARBA00004496"/>
    </source>
</evidence>
<reference evidence="7" key="1">
    <citation type="submission" date="2022-08" db="EMBL/GenBank/DDBJ databases">
        <authorList>
            <person name="Deng Y."/>
            <person name="Han X.-F."/>
            <person name="Zhang Y.-Q."/>
        </authorList>
    </citation>
    <scope>NUCLEOTIDE SEQUENCE</scope>
    <source>
        <strain evidence="7">CPCC 203386</strain>
    </source>
</reference>
<dbReference type="RefSeq" id="WP_259537216.1">
    <property type="nucleotide sequence ID" value="NZ_JANLCJ010000001.1"/>
</dbReference>
<comment type="function">
    <text evidence="1">General (non sugar-specific) component of the phosphoenolpyruvate-dependent sugar phosphotransferase system (sugar PTS). This major carbohydrate active-transport system catalyzes the phosphorylation of incoming sugar substrates concomitantly with their translocation across the cell membrane. The phosphoryl group from phosphoenolpyruvate (PEP) is transferred to the phosphoryl carrier protein HPr by enzyme I. Phospho-HPr then transfers it to the PTS EIIA domain.</text>
</comment>
<dbReference type="InterPro" id="IPR050399">
    <property type="entry name" value="HPr"/>
</dbReference>
<evidence type="ECO:0000256" key="1">
    <source>
        <dbReference type="ARBA" id="ARBA00003681"/>
    </source>
</evidence>
<dbReference type="Pfam" id="PF00381">
    <property type="entry name" value="PTS-HPr"/>
    <property type="match status" value="1"/>
</dbReference>
<sequence length="89" mass="9089">MAERTVEMASKHGLHARPATIFTQTVAKSGLPVQISKAGGKAVNAASILGVISLGIEQGDTLTLVSEGDSADAVLDELVTLLSTDLDAD</sequence>
<dbReference type="InterPro" id="IPR000032">
    <property type="entry name" value="HPr-like"/>
</dbReference>
<dbReference type="NCBIfam" id="TIGR01003">
    <property type="entry name" value="PTS_HPr_family"/>
    <property type="match status" value="1"/>
</dbReference>
<dbReference type="PROSITE" id="PS51350">
    <property type="entry name" value="PTS_HPR_DOM"/>
    <property type="match status" value="1"/>
</dbReference>
<evidence type="ECO:0000313" key="8">
    <source>
        <dbReference type="Proteomes" id="UP001165586"/>
    </source>
</evidence>
<evidence type="ECO:0000259" key="6">
    <source>
        <dbReference type="PROSITE" id="PS51350"/>
    </source>
</evidence>
<dbReference type="PROSITE" id="PS00369">
    <property type="entry name" value="PTS_HPR_HIS"/>
    <property type="match status" value="1"/>
</dbReference>
<dbReference type="InterPro" id="IPR001020">
    <property type="entry name" value="PTS_HPr_His_P_site"/>
</dbReference>
<evidence type="ECO:0000313" key="7">
    <source>
        <dbReference type="EMBL" id="MCS5732590.1"/>
    </source>
</evidence>
<dbReference type="Gene3D" id="3.30.1340.10">
    <property type="entry name" value="HPr-like"/>
    <property type="match status" value="1"/>
</dbReference>
<keyword evidence="8" id="KW-1185">Reference proteome</keyword>